<comment type="function">
    <text evidence="2 7">Hydrolysis of 6-phosphogluconolactone to 6-phosphogluconate.</text>
</comment>
<evidence type="ECO:0000256" key="1">
    <source>
        <dbReference type="ARBA" id="ARBA00000832"/>
    </source>
</evidence>
<dbReference type="RefSeq" id="WP_091186230.1">
    <property type="nucleotide sequence ID" value="NZ_FNRY01000001.1"/>
</dbReference>
<comment type="pathway">
    <text evidence="3 7">Carbohydrate degradation; pentose phosphate pathway; D-ribulose 5-phosphate from D-glucose 6-phosphate (oxidative stage): step 2/3.</text>
</comment>
<dbReference type="Pfam" id="PF01182">
    <property type="entry name" value="Glucosamine_iso"/>
    <property type="match status" value="1"/>
</dbReference>
<reference evidence="9 10" key="1">
    <citation type="submission" date="2016-10" db="EMBL/GenBank/DDBJ databases">
        <authorList>
            <person name="de Groot N.N."/>
        </authorList>
    </citation>
    <scope>NUCLEOTIDE SEQUENCE [LARGE SCALE GENOMIC DNA]</scope>
    <source>
        <strain evidence="9 10">DSM 21799</strain>
    </source>
</reference>
<evidence type="ECO:0000256" key="3">
    <source>
        <dbReference type="ARBA" id="ARBA00004961"/>
    </source>
</evidence>
<dbReference type="UniPathway" id="UPA00115">
    <property type="reaction ID" value="UER00409"/>
</dbReference>
<dbReference type="NCBIfam" id="TIGR01198">
    <property type="entry name" value="pgl"/>
    <property type="match status" value="1"/>
</dbReference>
<accession>A0A1H4R0C9</accession>
<dbReference type="CDD" id="cd01400">
    <property type="entry name" value="6PGL"/>
    <property type="match status" value="1"/>
</dbReference>
<evidence type="ECO:0000313" key="10">
    <source>
        <dbReference type="Proteomes" id="UP000199183"/>
    </source>
</evidence>
<sequence length="256" mass="28009">MTNERRVLVHNDRAALAASLAARFLTKVVDLLDQKQRVNVVLEGGRVAMDVLRQVNENPARDSVDWSRVHFWWGDERFVPTGDAERNDAKARDALLDHIDVPASNIHPMPAADGELSLDDAAAAYEAELRANPDGDLGMPRFDITFLGVGPDGHTASLFPEHPEVLEKDALVLPVRNSPKPPPERITLTRPALNSSRRIWVEIAGADKASSLGLALAGAAYSEVPIAGIKGRRRTVFFVDREAAAEVPENLISQSY</sequence>
<proteinExistence type="inferred from homology"/>
<dbReference type="InterPro" id="IPR039104">
    <property type="entry name" value="6PGL"/>
</dbReference>
<dbReference type="InterPro" id="IPR005900">
    <property type="entry name" value="6-phosphogluconolactonase_DevB"/>
</dbReference>
<dbReference type="GO" id="GO:0006098">
    <property type="term" value="P:pentose-phosphate shunt"/>
    <property type="evidence" value="ECO:0007669"/>
    <property type="project" value="UniProtKB-UniPathway"/>
</dbReference>
<dbReference type="AlphaFoldDB" id="A0A1H4R0C9"/>
<evidence type="ECO:0000259" key="8">
    <source>
        <dbReference type="Pfam" id="PF01182"/>
    </source>
</evidence>
<gene>
    <name evidence="7" type="primary">pgl</name>
    <name evidence="9" type="ORF">SAMN04489806_2964</name>
</gene>
<dbReference type="GO" id="GO:0017057">
    <property type="term" value="F:6-phosphogluconolactonase activity"/>
    <property type="evidence" value="ECO:0007669"/>
    <property type="project" value="UniProtKB-UniRule"/>
</dbReference>
<dbReference type="GO" id="GO:0005975">
    <property type="term" value="P:carbohydrate metabolic process"/>
    <property type="evidence" value="ECO:0007669"/>
    <property type="project" value="UniProtKB-UniRule"/>
</dbReference>
<dbReference type="PANTHER" id="PTHR11054:SF0">
    <property type="entry name" value="6-PHOSPHOGLUCONOLACTONASE"/>
    <property type="match status" value="1"/>
</dbReference>
<dbReference type="EMBL" id="FNRY01000001">
    <property type="protein sequence ID" value="SEC25194.1"/>
    <property type="molecule type" value="Genomic_DNA"/>
</dbReference>
<organism evidence="9 10">
    <name type="scientific">Paramicrobacterium humi</name>
    <dbReference type="NCBI Taxonomy" id="640635"/>
    <lineage>
        <taxon>Bacteria</taxon>
        <taxon>Bacillati</taxon>
        <taxon>Actinomycetota</taxon>
        <taxon>Actinomycetes</taxon>
        <taxon>Micrococcales</taxon>
        <taxon>Microbacteriaceae</taxon>
        <taxon>Paramicrobacterium</taxon>
    </lineage>
</organism>
<dbReference type="InterPro" id="IPR006148">
    <property type="entry name" value="Glc/Gal-6P_isomerase"/>
</dbReference>
<evidence type="ECO:0000256" key="5">
    <source>
        <dbReference type="ARBA" id="ARBA00013198"/>
    </source>
</evidence>
<keyword evidence="10" id="KW-1185">Reference proteome</keyword>
<protein>
    <recommendedName>
        <fullName evidence="6 7">6-phosphogluconolactonase</fullName>
        <shortName evidence="7">6PGL</shortName>
        <ecNumber evidence="5 7">3.1.1.31</ecNumber>
    </recommendedName>
</protein>
<evidence type="ECO:0000256" key="4">
    <source>
        <dbReference type="ARBA" id="ARBA00010662"/>
    </source>
</evidence>
<dbReference type="STRING" id="640635.SAMN04489806_2964"/>
<comment type="catalytic activity">
    <reaction evidence="1 7">
        <text>6-phospho-D-glucono-1,5-lactone + H2O = 6-phospho-D-gluconate + H(+)</text>
        <dbReference type="Rhea" id="RHEA:12556"/>
        <dbReference type="ChEBI" id="CHEBI:15377"/>
        <dbReference type="ChEBI" id="CHEBI:15378"/>
        <dbReference type="ChEBI" id="CHEBI:57955"/>
        <dbReference type="ChEBI" id="CHEBI:58759"/>
        <dbReference type="EC" id="3.1.1.31"/>
    </reaction>
</comment>
<evidence type="ECO:0000256" key="2">
    <source>
        <dbReference type="ARBA" id="ARBA00002681"/>
    </source>
</evidence>
<feature type="domain" description="Glucosamine/galactosamine-6-phosphate isomerase" evidence="8">
    <location>
        <begin position="12"/>
        <end position="235"/>
    </location>
</feature>
<dbReference type="OrthoDB" id="9810967at2"/>
<keyword evidence="7" id="KW-0378">Hydrolase</keyword>
<dbReference type="EC" id="3.1.1.31" evidence="5 7"/>
<dbReference type="SUPFAM" id="SSF100950">
    <property type="entry name" value="NagB/RpiA/CoA transferase-like"/>
    <property type="match status" value="1"/>
</dbReference>
<dbReference type="PANTHER" id="PTHR11054">
    <property type="entry name" value="6-PHOSPHOGLUCONOLACTONASE"/>
    <property type="match status" value="1"/>
</dbReference>
<evidence type="ECO:0000256" key="7">
    <source>
        <dbReference type="RuleBase" id="RU365095"/>
    </source>
</evidence>
<dbReference type="Proteomes" id="UP000199183">
    <property type="component" value="Unassembled WGS sequence"/>
</dbReference>
<dbReference type="Gene3D" id="3.40.50.1360">
    <property type="match status" value="1"/>
</dbReference>
<evidence type="ECO:0000313" key="9">
    <source>
        <dbReference type="EMBL" id="SEC25194.1"/>
    </source>
</evidence>
<evidence type="ECO:0000256" key="6">
    <source>
        <dbReference type="ARBA" id="ARBA00020337"/>
    </source>
</evidence>
<dbReference type="InterPro" id="IPR037171">
    <property type="entry name" value="NagB/RpiA_transferase-like"/>
</dbReference>
<comment type="similarity">
    <text evidence="4 7">Belongs to the glucosamine/galactosamine-6-phosphate isomerase family. 6-phosphogluconolactonase subfamily.</text>
</comment>
<name>A0A1H4R0C9_9MICO</name>